<sequence>MKKNSGLQTISAIAKILKESKTFFIAGHVKPDGDSIGSSLALASVLNRTGKKASVYCADEVPPFLKFLKQSEKIKKTVKKNELFDCAIILECVNFERMGNIISPQQAKKIINIDHHAIATDFGNVNYIVPSSSSTAELVLNIFEHMKISLAKNEAEDLYTGILTDTGGFRQINTTANSHIAAAKLLEAGAASSEIAKNIYEDDSFASIKLLGQALNTLELASNGKMAFMSLTKDMFKKTSAREDESGNIINYARRIKGVKVAAVFKEVNNKVTKVSFRSVKNFDVLKIVKRFNGGGHKNAAGCTINSNINTAVKTVKKIINGYL</sequence>
<feature type="domain" description="DHHA1" evidence="2">
    <location>
        <begin position="238"/>
        <end position="321"/>
    </location>
</feature>
<evidence type="ECO:0000313" key="3">
    <source>
        <dbReference type="EMBL" id="AKL98171.1"/>
    </source>
</evidence>
<dbReference type="PANTHER" id="PTHR47618">
    <property type="entry name" value="BIFUNCTIONAL OLIGORIBONUCLEASE AND PAP PHOSPHATASE NRNA"/>
    <property type="match status" value="1"/>
</dbReference>
<dbReference type="Proteomes" id="UP000035337">
    <property type="component" value="Chromosome"/>
</dbReference>
<protein>
    <submittedName>
        <fullName evidence="3">Exopolyphosphatase-like protein</fullName>
    </submittedName>
</protein>
<dbReference type="STRING" id="1408281.Epro_0792"/>
<name>A0A0G3WHP3_9BACT</name>
<dbReference type="GO" id="GO:0003676">
    <property type="term" value="F:nucleic acid binding"/>
    <property type="evidence" value="ECO:0007669"/>
    <property type="project" value="InterPro"/>
</dbReference>
<proteinExistence type="predicted"/>
<dbReference type="PATRIC" id="fig|1408281.3.peg.811"/>
<dbReference type="SUPFAM" id="SSF64182">
    <property type="entry name" value="DHH phosphoesterases"/>
    <property type="match status" value="1"/>
</dbReference>
<evidence type="ECO:0000313" key="4">
    <source>
        <dbReference type="Proteomes" id="UP000035337"/>
    </source>
</evidence>
<dbReference type="KEGG" id="epo:Epro_0792"/>
<evidence type="ECO:0000259" key="1">
    <source>
        <dbReference type="Pfam" id="PF01368"/>
    </source>
</evidence>
<keyword evidence="4" id="KW-1185">Reference proteome</keyword>
<dbReference type="PANTHER" id="PTHR47618:SF1">
    <property type="entry name" value="BIFUNCTIONAL OLIGORIBONUCLEASE AND PAP PHOSPHATASE NRNA"/>
    <property type="match status" value="1"/>
</dbReference>
<feature type="domain" description="DDH" evidence="1">
    <location>
        <begin position="23"/>
        <end position="162"/>
    </location>
</feature>
<dbReference type="InterPro" id="IPR051319">
    <property type="entry name" value="Oligoribo/pAp-PDE_c-di-AMP_PDE"/>
</dbReference>
<evidence type="ECO:0000259" key="2">
    <source>
        <dbReference type="Pfam" id="PF02272"/>
    </source>
</evidence>
<dbReference type="Gene3D" id="3.10.310.30">
    <property type="match status" value="1"/>
</dbReference>
<gene>
    <name evidence="3" type="primary">recJ</name>
    <name evidence="3" type="ORF">Epro_0792</name>
</gene>
<accession>A0A0G3WHP3</accession>
<organism evidence="3 4">
    <name type="scientific">Endomicrobium proavitum</name>
    <dbReference type="NCBI Taxonomy" id="1408281"/>
    <lineage>
        <taxon>Bacteria</taxon>
        <taxon>Pseudomonadati</taxon>
        <taxon>Elusimicrobiota</taxon>
        <taxon>Endomicrobiia</taxon>
        <taxon>Endomicrobiales</taxon>
        <taxon>Endomicrobiaceae</taxon>
        <taxon>Endomicrobium</taxon>
    </lineage>
</organism>
<dbReference type="EMBL" id="CP009498">
    <property type="protein sequence ID" value="AKL98171.1"/>
    <property type="molecule type" value="Genomic_DNA"/>
</dbReference>
<dbReference type="InterPro" id="IPR001667">
    <property type="entry name" value="DDH_dom"/>
</dbReference>
<reference evidence="3 4" key="1">
    <citation type="submission" date="2014-09" db="EMBL/GenBank/DDBJ databases">
        <title>Complete genome sequence of Endomicrobium proavitum.</title>
        <authorList>
            <person name="Zheng H."/>
        </authorList>
    </citation>
    <scope>NUCLEOTIDE SEQUENCE [LARGE SCALE GENOMIC DNA]</scope>
    <source>
        <strain evidence="3 4">Rsa215</strain>
    </source>
</reference>
<dbReference type="OrthoDB" id="9803668at2"/>
<dbReference type="Pfam" id="PF01368">
    <property type="entry name" value="DHH"/>
    <property type="match status" value="1"/>
</dbReference>
<dbReference type="InterPro" id="IPR003156">
    <property type="entry name" value="DHHA1_dom"/>
</dbReference>
<dbReference type="InterPro" id="IPR038763">
    <property type="entry name" value="DHH_sf"/>
</dbReference>
<dbReference type="Pfam" id="PF02272">
    <property type="entry name" value="DHHA1"/>
    <property type="match status" value="1"/>
</dbReference>
<dbReference type="AlphaFoldDB" id="A0A0G3WHP3"/>
<dbReference type="RefSeq" id="WP_052570710.1">
    <property type="nucleotide sequence ID" value="NZ_CP009498.1"/>
</dbReference>
<dbReference type="Gene3D" id="3.90.1640.10">
    <property type="entry name" value="inorganic pyrophosphatase (n-terminal core)"/>
    <property type="match status" value="1"/>
</dbReference>